<dbReference type="GeneID" id="63832078"/>
<dbReference type="RefSeq" id="XP_040782344.1">
    <property type="nucleotide sequence ID" value="XM_040914949.1"/>
</dbReference>
<evidence type="ECO:0000313" key="2">
    <source>
        <dbReference type="EMBL" id="KAF3771383.1"/>
    </source>
</evidence>
<organism evidence="2 3">
    <name type="scientific">Cryphonectria parasitica (strain ATCC 38755 / EP155)</name>
    <dbReference type="NCBI Taxonomy" id="660469"/>
    <lineage>
        <taxon>Eukaryota</taxon>
        <taxon>Fungi</taxon>
        <taxon>Dikarya</taxon>
        <taxon>Ascomycota</taxon>
        <taxon>Pezizomycotina</taxon>
        <taxon>Sordariomycetes</taxon>
        <taxon>Sordariomycetidae</taxon>
        <taxon>Diaporthales</taxon>
        <taxon>Cryphonectriaceae</taxon>
        <taxon>Cryphonectria-Endothia species complex</taxon>
        <taxon>Cryphonectria</taxon>
    </lineage>
</organism>
<sequence>MSSPPPQPKTSRSVRNLKPQLGDRPRDPRRPPIPRWPGGPNSASERAAPTQDRTDRITPSPNLVLQSAGGGGE</sequence>
<comment type="caution">
    <text evidence="2">The sequence shown here is derived from an EMBL/GenBank/DDBJ whole genome shotgun (WGS) entry which is preliminary data.</text>
</comment>
<dbReference type="Proteomes" id="UP000803844">
    <property type="component" value="Unassembled WGS sequence"/>
</dbReference>
<feature type="region of interest" description="Disordered" evidence="1">
    <location>
        <begin position="1"/>
        <end position="73"/>
    </location>
</feature>
<evidence type="ECO:0000313" key="3">
    <source>
        <dbReference type="Proteomes" id="UP000803844"/>
    </source>
</evidence>
<dbReference type="EMBL" id="MU032344">
    <property type="protein sequence ID" value="KAF3771383.1"/>
    <property type="molecule type" value="Genomic_DNA"/>
</dbReference>
<feature type="compositionally biased region" description="Basic and acidic residues" evidence="1">
    <location>
        <begin position="21"/>
        <end position="30"/>
    </location>
</feature>
<evidence type="ECO:0000256" key="1">
    <source>
        <dbReference type="SAM" id="MobiDB-lite"/>
    </source>
</evidence>
<keyword evidence="3" id="KW-1185">Reference proteome</keyword>
<gene>
    <name evidence="2" type="ORF">M406DRAFT_101251</name>
</gene>
<name>A0A9P4YEF4_CRYP1</name>
<proteinExistence type="predicted"/>
<reference evidence="2" key="1">
    <citation type="journal article" date="2020" name="Phytopathology">
        <title>Genome sequence of the chestnut blight fungus Cryphonectria parasitica EP155: A fundamental resource for an archetypical invasive plant pathogen.</title>
        <authorList>
            <person name="Crouch J.A."/>
            <person name="Dawe A."/>
            <person name="Aerts A."/>
            <person name="Barry K."/>
            <person name="Churchill A.C.L."/>
            <person name="Grimwood J."/>
            <person name="Hillman B."/>
            <person name="Milgroom M.G."/>
            <person name="Pangilinan J."/>
            <person name="Smith M."/>
            <person name="Salamov A."/>
            <person name="Schmutz J."/>
            <person name="Yadav J."/>
            <person name="Grigoriev I.V."/>
            <person name="Nuss D."/>
        </authorList>
    </citation>
    <scope>NUCLEOTIDE SEQUENCE</scope>
    <source>
        <strain evidence="2">EP155</strain>
    </source>
</reference>
<protein>
    <submittedName>
        <fullName evidence="2">Uncharacterized protein</fullName>
    </submittedName>
</protein>
<accession>A0A9P4YEF4</accession>
<dbReference type="AlphaFoldDB" id="A0A9P4YEF4"/>